<keyword evidence="3 6" id="KW-1133">Transmembrane helix</keyword>
<dbReference type="Pfam" id="PF04547">
    <property type="entry name" value="Anoctamin"/>
    <property type="match status" value="1"/>
</dbReference>
<feature type="transmembrane region" description="Helical" evidence="6">
    <location>
        <begin position="393"/>
        <end position="414"/>
    </location>
</feature>
<comment type="subcellular location">
    <subcellularLocation>
        <location evidence="1">Membrane</location>
        <topology evidence="1">Multi-pass membrane protein</topology>
    </subcellularLocation>
</comment>
<evidence type="ECO:0000259" key="7">
    <source>
        <dbReference type="Pfam" id="PF04547"/>
    </source>
</evidence>
<feature type="transmembrane region" description="Helical" evidence="6">
    <location>
        <begin position="652"/>
        <end position="673"/>
    </location>
</feature>
<name>A0A6G0W6N8_9STRA</name>
<dbReference type="EMBL" id="VJMJ01000345">
    <property type="protein sequence ID" value="KAF0722146.1"/>
    <property type="molecule type" value="Genomic_DNA"/>
</dbReference>
<evidence type="ECO:0000256" key="2">
    <source>
        <dbReference type="ARBA" id="ARBA00022692"/>
    </source>
</evidence>
<evidence type="ECO:0000256" key="6">
    <source>
        <dbReference type="SAM" id="Phobius"/>
    </source>
</evidence>
<evidence type="ECO:0000256" key="3">
    <source>
        <dbReference type="ARBA" id="ARBA00022989"/>
    </source>
</evidence>
<feature type="transmembrane region" description="Helical" evidence="6">
    <location>
        <begin position="343"/>
        <end position="360"/>
    </location>
</feature>
<dbReference type="GO" id="GO:0016020">
    <property type="term" value="C:membrane"/>
    <property type="evidence" value="ECO:0007669"/>
    <property type="project" value="UniProtKB-SubCell"/>
</dbReference>
<feature type="transmembrane region" description="Helical" evidence="6">
    <location>
        <begin position="486"/>
        <end position="508"/>
    </location>
</feature>
<keyword evidence="9" id="KW-1185">Reference proteome</keyword>
<dbReference type="VEuPathDB" id="FungiDB:AeMF1_011211"/>
<dbReference type="PANTHER" id="PTHR12308:SF73">
    <property type="entry name" value="ANOCTAMIN"/>
    <property type="match status" value="1"/>
</dbReference>
<dbReference type="Proteomes" id="UP000481153">
    <property type="component" value="Unassembled WGS sequence"/>
</dbReference>
<dbReference type="AlphaFoldDB" id="A0A6G0W6N8"/>
<feature type="transmembrane region" description="Helical" evidence="6">
    <location>
        <begin position="219"/>
        <end position="245"/>
    </location>
</feature>
<feature type="transmembrane region" description="Helical" evidence="6">
    <location>
        <begin position="189"/>
        <end position="213"/>
    </location>
</feature>
<reference evidence="8 9" key="1">
    <citation type="submission" date="2019-07" db="EMBL/GenBank/DDBJ databases">
        <title>Genomics analysis of Aphanomyces spp. identifies a new class of oomycete effector associated with host adaptation.</title>
        <authorList>
            <person name="Gaulin E."/>
        </authorList>
    </citation>
    <scope>NUCLEOTIDE SEQUENCE [LARGE SCALE GENOMIC DNA]</scope>
    <source>
        <strain evidence="8 9">ATCC 201684</strain>
    </source>
</reference>
<evidence type="ECO:0000256" key="4">
    <source>
        <dbReference type="ARBA" id="ARBA00023136"/>
    </source>
</evidence>
<feature type="transmembrane region" description="Helical" evidence="6">
    <location>
        <begin position="300"/>
        <end position="323"/>
    </location>
</feature>
<proteinExistence type="predicted"/>
<evidence type="ECO:0000313" key="9">
    <source>
        <dbReference type="Proteomes" id="UP000481153"/>
    </source>
</evidence>
<organism evidence="8 9">
    <name type="scientific">Aphanomyces euteiches</name>
    <dbReference type="NCBI Taxonomy" id="100861"/>
    <lineage>
        <taxon>Eukaryota</taxon>
        <taxon>Sar</taxon>
        <taxon>Stramenopiles</taxon>
        <taxon>Oomycota</taxon>
        <taxon>Saprolegniomycetes</taxon>
        <taxon>Saprolegniales</taxon>
        <taxon>Verrucalvaceae</taxon>
        <taxon>Aphanomyces</taxon>
    </lineage>
</organism>
<keyword evidence="4 6" id="KW-0472">Membrane</keyword>
<evidence type="ECO:0000313" key="8">
    <source>
        <dbReference type="EMBL" id="KAF0722146.1"/>
    </source>
</evidence>
<accession>A0A6G0W6N8</accession>
<evidence type="ECO:0000256" key="1">
    <source>
        <dbReference type="ARBA" id="ARBA00004141"/>
    </source>
</evidence>
<protein>
    <recommendedName>
        <fullName evidence="7">Anoctamin transmembrane domain-containing protein</fullName>
    </recommendedName>
</protein>
<evidence type="ECO:0000256" key="5">
    <source>
        <dbReference type="SAM" id="MobiDB-lite"/>
    </source>
</evidence>
<comment type="caution">
    <text evidence="8">The sequence shown here is derived from an EMBL/GenBank/DDBJ whole genome shotgun (WGS) entry which is preliminary data.</text>
</comment>
<dbReference type="GO" id="GO:0005254">
    <property type="term" value="F:chloride channel activity"/>
    <property type="evidence" value="ECO:0007669"/>
    <property type="project" value="TreeGrafter"/>
</dbReference>
<sequence length="798" mass="92293">MGDLSEEVPVAKGAYRFLTGRGEGEKPRSCYDFAVVTKRLQGKQSDTEAVQTSIVDPLVAQGLMVDVIEGTDATYYILLIRAPDALVFHFAKELKLQTWMRCGNARELDDILLNDPMDLDPADRIQAIEYIIRARANISKSTVPLIRRVFPVHDEVATANLLKNYIRSCSWIDARQLGQDVKVYFGERVAYYFCFLDCYNESLIPIAIIGLLFSLSRPYLGIALYMQLLPMWGFFVSVIWSFWFLKRWRRHNSTLNFSWKNDLHTKFLLYPNPRFRGTSVLNPITNQVEVVYAWWKRIPVYIFVTLFMLVQIAIMMLFIAAWITTYETFQDRFPNTGFGGVQWFSILGGGIVFGLFVDVVQWELVVKKMAHLCTHWENWRTTEQYERSLIRKLFCMDFLNIYTWFFLLAFVYVVPGAGDTITNALNSLLFRDESNCCFGPFLDKWSQLCLRCPPSWNGRAKHADQCNPCKGWVTFDMTQLDLETLFVTPIVVAQALNLLIQLLVPWALRRRHVALRKQTDKQALEMLTKQDARKRDAAIIANLEYSPDRPRTQLTNDSKTRDLQVNAAAWDGLHRIAREVLFQCNQDKYDSYEDYHTAMVQFGFVVMFSMLWPPMPLCCFAINALKYRADGYRLCTKMQRPLPQKAGGIGEWYTMFVILACIGVLVYTGLVFVSTGAEDFFVGRCLSKINLEKFRFGPSFDCFNMSTRVVMILISENILFGCAWLFWNCWRSVPKSLEDKLVAEESKFKWELYAERTNQATHNNGKNVKQPRRSKPKVTEATPLIEKSNKALAKQWEV</sequence>
<keyword evidence="2 6" id="KW-0812">Transmembrane</keyword>
<feature type="domain" description="Anoctamin transmembrane" evidence="7">
    <location>
        <begin position="182"/>
        <end position="741"/>
    </location>
</feature>
<dbReference type="InterPro" id="IPR007632">
    <property type="entry name" value="Anoctamin"/>
</dbReference>
<gene>
    <name evidence="8" type="ORF">Ae201684_018626</name>
</gene>
<dbReference type="InterPro" id="IPR049452">
    <property type="entry name" value="Anoctamin_TM"/>
</dbReference>
<dbReference type="PANTHER" id="PTHR12308">
    <property type="entry name" value="ANOCTAMIN"/>
    <property type="match status" value="1"/>
</dbReference>
<feature type="region of interest" description="Disordered" evidence="5">
    <location>
        <begin position="760"/>
        <end position="784"/>
    </location>
</feature>